<reference evidence="4" key="1">
    <citation type="journal article" date="2019" name="Int. J. Syst. Evol. Microbiol.">
        <title>The Global Catalogue of Microorganisms (GCM) 10K type strain sequencing project: providing services to taxonomists for standard genome sequencing and annotation.</title>
        <authorList>
            <consortium name="The Broad Institute Genomics Platform"/>
            <consortium name="The Broad Institute Genome Sequencing Center for Infectious Disease"/>
            <person name="Wu L."/>
            <person name="Ma J."/>
        </authorList>
    </citation>
    <scope>NUCLEOTIDE SEQUENCE [LARGE SCALE GENOMIC DNA]</scope>
    <source>
        <strain evidence="4">KCTC 42217</strain>
    </source>
</reference>
<dbReference type="RefSeq" id="WP_255899646.1">
    <property type="nucleotide sequence ID" value="NZ_JAFMZO010000001.1"/>
</dbReference>
<proteinExistence type="inferred from homology"/>
<gene>
    <name evidence="3" type="ORF">ACFSJU_02855</name>
</gene>
<dbReference type="Pfam" id="PF02615">
    <property type="entry name" value="Ldh_2"/>
    <property type="match status" value="1"/>
</dbReference>
<dbReference type="Gene3D" id="3.30.1370.60">
    <property type="entry name" value="Hypothetical oxidoreductase yiak, domain 2"/>
    <property type="match status" value="1"/>
</dbReference>
<comment type="caution">
    <text evidence="3">The sequence shown here is derived from an EMBL/GenBank/DDBJ whole genome shotgun (WGS) entry which is preliminary data.</text>
</comment>
<keyword evidence="4" id="KW-1185">Reference proteome</keyword>
<dbReference type="Gene3D" id="1.10.1530.10">
    <property type="match status" value="1"/>
</dbReference>
<dbReference type="PANTHER" id="PTHR11091">
    <property type="entry name" value="OXIDOREDUCTASE-RELATED"/>
    <property type="match status" value="1"/>
</dbReference>
<dbReference type="SUPFAM" id="SSF89733">
    <property type="entry name" value="L-sulfolactate dehydrogenase-like"/>
    <property type="match status" value="1"/>
</dbReference>
<accession>A0ABW4ZHJ6</accession>
<evidence type="ECO:0000313" key="3">
    <source>
        <dbReference type="EMBL" id="MFD2161312.1"/>
    </source>
</evidence>
<evidence type="ECO:0000256" key="2">
    <source>
        <dbReference type="ARBA" id="ARBA00023002"/>
    </source>
</evidence>
<evidence type="ECO:0000256" key="1">
    <source>
        <dbReference type="ARBA" id="ARBA00006056"/>
    </source>
</evidence>
<evidence type="ECO:0000313" key="4">
    <source>
        <dbReference type="Proteomes" id="UP001597387"/>
    </source>
</evidence>
<dbReference type="InterPro" id="IPR036111">
    <property type="entry name" value="Mal/L-sulfo/L-lacto_DH-like_sf"/>
</dbReference>
<dbReference type="InterPro" id="IPR043143">
    <property type="entry name" value="Mal/L-sulf/L-lact_DH-like_NADP"/>
</dbReference>
<dbReference type="Proteomes" id="UP001597387">
    <property type="component" value="Unassembled WGS sequence"/>
</dbReference>
<dbReference type="PANTHER" id="PTHR11091:SF0">
    <property type="entry name" value="MALATE DEHYDROGENASE"/>
    <property type="match status" value="1"/>
</dbReference>
<comment type="similarity">
    <text evidence="1">Belongs to the LDH2/MDH2 oxidoreductase family.</text>
</comment>
<dbReference type="InterPro" id="IPR003767">
    <property type="entry name" value="Malate/L-lactate_DH-like"/>
</dbReference>
<sequence length="349" mass="37403">MIPSIHKFKPEELAAFASSVLDTVGLEEEKSAIVAEILLEADLMGHTTHGLQLLPAYVKALADGTMLNSGEPEVIRDAQSAITWNGKYLPGPWLVRKGIDLALKRIKDHPVVTVVIQQSHHIACLAAYMQKVAEKGLMIMLSCSDPVNKTVAPFGGTKGVYSPNPIAAGIPTHAQPIILDVSMSVTSNANIKRSYDEGKGLPHPWLLDSQGEVTDNPSTFYDDPPSTILPLGGMDSGYKGFALGILVEALTSALAGHGRADEPSKWTASVFLQIIDPAAFGGTEAFLKQTQFLKDSCAGSSDQVRMPGERALNLRSEQLKTGIWLYPATVTALEALAARYSVSFPKALN</sequence>
<organism evidence="3 4">
    <name type="scientific">Paradesertivirga mongoliensis</name>
    <dbReference type="NCBI Taxonomy" id="2100740"/>
    <lineage>
        <taxon>Bacteria</taxon>
        <taxon>Pseudomonadati</taxon>
        <taxon>Bacteroidota</taxon>
        <taxon>Sphingobacteriia</taxon>
        <taxon>Sphingobacteriales</taxon>
        <taxon>Sphingobacteriaceae</taxon>
        <taxon>Paradesertivirga</taxon>
    </lineage>
</organism>
<dbReference type="InterPro" id="IPR043144">
    <property type="entry name" value="Mal/L-sulf/L-lact_DH-like_ah"/>
</dbReference>
<keyword evidence="2" id="KW-0560">Oxidoreductase</keyword>
<name>A0ABW4ZHJ6_9SPHI</name>
<protein>
    <submittedName>
        <fullName evidence="3">Ldh family oxidoreductase</fullName>
    </submittedName>
</protein>
<dbReference type="EMBL" id="JBHUHZ010000001">
    <property type="protein sequence ID" value="MFD2161312.1"/>
    <property type="molecule type" value="Genomic_DNA"/>
</dbReference>